<keyword evidence="17" id="KW-1185">Reference proteome</keyword>
<dbReference type="InterPro" id="IPR006694">
    <property type="entry name" value="Fatty_acid_hydroxylase"/>
</dbReference>
<evidence type="ECO:0000256" key="12">
    <source>
        <dbReference type="ARBA" id="ARBA00023136"/>
    </source>
</evidence>
<dbReference type="GO" id="GO:0016020">
    <property type="term" value="C:membrane"/>
    <property type="evidence" value="ECO:0007669"/>
    <property type="project" value="InterPro"/>
</dbReference>
<proteinExistence type="predicted"/>
<evidence type="ECO:0000256" key="14">
    <source>
        <dbReference type="SAM" id="Phobius"/>
    </source>
</evidence>
<evidence type="ECO:0000313" key="16">
    <source>
        <dbReference type="EMBL" id="QDL38898.1"/>
    </source>
</evidence>
<keyword evidence="12 14" id="KW-0472">Membrane</keyword>
<dbReference type="AlphaFoldDB" id="A0A515DEQ8"/>
<keyword evidence="11" id="KW-0443">Lipid metabolism</keyword>
<dbReference type="EMBL" id="CP035503">
    <property type="protein sequence ID" value="QDL38898.1"/>
    <property type="molecule type" value="Genomic_DNA"/>
</dbReference>
<organism evidence="16 17">
    <name type="scientific">Rhodoferax sediminis</name>
    <dbReference type="NCBI Taxonomy" id="2509614"/>
    <lineage>
        <taxon>Bacteria</taxon>
        <taxon>Pseudomonadati</taxon>
        <taxon>Pseudomonadota</taxon>
        <taxon>Betaproteobacteria</taxon>
        <taxon>Burkholderiales</taxon>
        <taxon>Comamonadaceae</taxon>
        <taxon>Rhodoferax</taxon>
    </lineage>
</organism>
<evidence type="ECO:0000256" key="13">
    <source>
        <dbReference type="ARBA" id="ARBA00023160"/>
    </source>
</evidence>
<evidence type="ECO:0000256" key="11">
    <source>
        <dbReference type="ARBA" id="ARBA00023098"/>
    </source>
</evidence>
<keyword evidence="6" id="KW-0256">Endoplasmic reticulum</keyword>
<keyword evidence="7" id="KW-0276">Fatty acid metabolism</keyword>
<feature type="transmembrane region" description="Helical" evidence="14">
    <location>
        <begin position="85"/>
        <end position="108"/>
    </location>
</feature>
<sequence length="180" mass="20039">MGSFALEHSKLAYRADFVVYALAVVLIAYALLAAGPRADWPVMATLVVLGLLGWSLMEYVAHRFVLHGVPPFSTWHADHHARPTALICTPTLLSGSLIALLVFLPALLLSNLWRGSALTLGVLVGYLAYSCVHHAVHHWHGGGKWLRRRKYCHALHHRSEEAGYYGVTTSFWDTVFRTLK</sequence>
<keyword evidence="5" id="KW-0479">Metal-binding</keyword>
<feature type="transmembrane region" description="Helical" evidence="14">
    <location>
        <begin position="12"/>
        <end position="34"/>
    </location>
</feature>
<evidence type="ECO:0000256" key="1">
    <source>
        <dbReference type="ARBA" id="ARBA00001947"/>
    </source>
</evidence>
<dbReference type="GO" id="GO:0006633">
    <property type="term" value="P:fatty acid biosynthetic process"/>
    <property type="evidence" value="ECO:0007669"/>
    <property type="project" value="UniProtKB-KW"/>
</dbReference>
<evidence type="ECO:0000256" key="6">
    <source>
        <dbReference type="ARBA" id="ARBA00022824"/>
    </source>
</evidence>
<dbReference type="PANTHER" id="PTHR12863">
    <property type="entry name" value="FATTY ACID HYDROXYLASE"/>
    <property type="match status" value="1"/>
</dbReference>
<feature type="domain" description="Fatty acid hydroxylase" evidence="15">
    <location>
        <begin position="47"/>
        <end position="178"/>
    </location>
</feature>
<dbReference type="OrthoDB" id="5291370at2"/>
<keyword evidence="9 14" id="KW-1133">Transmembrane helix</keyword>
<reference evidence="16 17" key="1">
    <citation type="submission" date="2019-01" db="EMBL/GenBank/DDBJ databases">
        <title>Genomic insights into a novel species Rhodoferax sp.</title>
        <authorList>
            <person name="Jin L."/>
        </authorList>
    </citation>
    <scope>NUCLEOTIDE SEQUENCE [LARGE SCALE GENOMIC DNA]</scope>
    <source>
        <strain evidence="16 17">CHu59-6-5</strain>
    </source>
</reference>
<name>A0A515DEQ8_9BURK</name>
<dbReference type="KEGG" id="rhf:EUB48_17580"/>
<comment type="cofactor">
    <cofactor evidence="1">
        <name>Zn(2+)</name>
        <dbReference type="ChEBI" id="CHEBI:29105"/>
    </cofactor>
</comment>
<dbReference type="Pfam" id="PF04116">
    <property type="entry name" value="FA_hydroxylase"/>
    <property type="match status" value="1"/>
</dbReference>
<evidence type="ECO:0000256" key="4">
    <source>
        <dbReference type="ARBA" id="ARBA00022692"/>
    </source>
</evidence>
<evidence type="ECO:0000256" key="5">
    <source>
        <dbReference type="ARBA" id="ARBA00022723"/>
    </source>
</evidence>
<accession>A0A515DEQ8</accession>
<evidence type="ECO:0000256" key="10">
    <source>
        <dbReference type="ARBA" id="ARBA00023002"/>
    </source>
</evidence>
<evidence type="ECO:0000256" key="2">
    <source>
        <dbReference type="ARBA" id="ARBA00004477"/>
    </source>
</evidence>
<dbReference type="Proteomes" id="UP000316798">
    <property type="component" value="Chromosome"/>
</dbReference>
<dbReference type="PANTHER" id="PTHR12863:SF1">
    <property type="entry name" value="FATTY ACID 2-HYDROXYLASE"/>
    <property type="match status" value="1"/>
</dbReference>
<gene>
    <name evidence="16" type="ORF">EUB48_17580</name>
</gene>
<evidence type="ECO:0000256" key="9">
    <source>
        <dbReference type="ARBA" id="ARBA00022989"/>
    </source>
</evidence>
<keyword evidence="4 14" id="KW-0812">Transmembrane</keyword>
<feature type="transmembrane region" description="Helical" evidence="14">
    <location>
        <begin position="40"/>
        <end position="57"/>
    </location>
</feature>
<evidence type="ECO:0000259" key="15">
    <source>
        <dbReference type="Pfam" id="PF04116"/>
    </source>
</evidence>
<comment type="subcellular location">
    <subcellularLocation>
        <location evidence="2">Endoplasmic reticulum membrane</location>
        <topology evidence="2">Multi-pass membrane protein</topology>
    </subcellularLocation>
</comment>
<keyword evidence="10" id="KW-0560">Oxidoreductase</keyword>
<keyword evidence="3" id="KW-0444">Lipid biosynthesis</keyword>
<dbReference type="GO" id="GO:0005506">
    <property type="term" value="F:iron ion binding"/>
    <property type="evidence" value="ECO:0007669"/>
    <property type="project" value="InterPro"/>
</dbReference>
<keyword evidence="8" id="KW-0862">Zinc</keyword>
<evidence type="ECO:0000256" key="8">
    <source>
        <dbReference type="ARBA" id="ARBA00022833"/>
    </source>
</evidence>
<dbReference type="RefSeq" id="WP_142820335.1">
    <property type="nucleotide sequence ID" value="NZ_CP035503.1"/>
</dbReference>
<keyword evidence="13" id="KW-0275">Fatty acid biosynthesis</keyword>
<feature type="transmembrane region" description="Helical" evidence="14">
    <location>
        <begin position="120"/>
        <end position="140"/>
    </location>
</feature>
<evidence type="ECO:0000256" key="7">
    <source>
        <dbReference type="ARBA" id="ARBA00022832"/>
    </source>
</evidence>
<protein>
    <recommendedName>
        <fullName evidence="15">Fatty acid hydroxylase domain-containing protein</fullName>
    </recommendedName>
</protein>
<dbReference type="GO" id="GO:0080132">
    <property type="term" value="F:fatty acid 2-hydroxylase activity"/>
    <property type="evidence" value="ECO:0007669"/>
    <property type="project" value="InterPro"/>
</dbReference>
<dbReference type="InterPro" id="IPR014430">
    <property type="entry name" value="Scs7"/>
</dbReference>
<evidence type="ECO:0000256" key="3">
    <source>
        <dbReference type="ARBA" id="ARBA00022516"/>
    </source>
</evidence>
<evidence type="ECO:0000313" key="17">
    <source>
        <dbReference type="Proteomes" id="UP000316798"/>
    </source>
</evidence>